<gene>
    <name evidence="2" type="ORF">KIN20_016599</name>
</gene>
<dbReference type="Proteomes" id="UP001196413">
    <property type="component" value="Unassembled WGS sequence"/>
</dbReference>
<comment type="caution">
    <text evidence="2">The sequence shown here is derived from an EMBL/GenBank/DDBJ whole genome shotgun (WGS) entry which is preliminary data.</text>
</comment>
<protein>
    <submittedName>
        <fullName evidence="2">Uncharacterized protein</fullName>
    </submittedName>
</protein>
<reference evidence="2" key="1">
    <citation type="submission" date="2021-06" db="EMBL/GenBank/DDBJ databases">
        <title>Parelaphostrongylus tenuis whole genome reference sequence.</title>
        <authorList>
            <person name="Garwood T.J."/>
            <person name="Larsen P.A."/>
            <person name="Fountain-Jones N.M."/>
            <person name="Garbe J.R."/>
            <person name="Macchietto M.G."/>
            <person name="Kania S.A."/>
            <person name="Gerhold R.W."/>
            <person name="Richards J.E."/>
            <person name="Wolf T.M."/>
        </authorList>
    </citation>
    <scope>NUCLEOTIDE SEQUENCE</scope>
    <source>
        <strain evidence="2">MNPRO001-30</strain>
        <tissue evidence="2">Meninges</tissue>
    </source>
</reference>
<accession>A0AAD5MGP7</accession>
<organism evidence="2 3">
    <name type="scientific">Parelaphostrongylus tenuis</name>
    <name type="common">Meningeal worm</name>
    <dbReference type="NCBI Taxonomy" id="148309"/>
    <lineage>
        <taxon>Eukaryota</taxon>
        <taxon>Metazoa</taxon>
        <taxon>Ecdysozoa</taxon>
        <taxon>Nematoda</taxon>
        <taxon>Chromadorea</taxon>
        <taxon>Rhabditida</taxon>
        <taxon>Rhabditina</taxon>
        <taxon>Rhabditomorpha</taxon>
        <taxon>Strongyloidea</taxon>
        <taxon>Metastrongylidae</taxon>
        <taxon>Parelaphostrongylus</taxon>
    </lineage>
</organism>
<proteinExistence type="predicted"/>
<evidence type="ECO:0000313" key="3">
    <source>
        <dbReference type="Proteomes" id="UP001196413"/>
    </source>
</evidence>
<evidence type="ECO:0000313" key="2">
    <source>
        <dbReference type="EMBL" id="KAJ1358230.1"/>
    </source>
</evidence>
<dbReference type="EMBL" id="JAHQIW010003329">
    <property type="protein sequence ID" value="KAJ1358230.1"/>
    <property type="molecule type" value="Genomic_DNA"/>
</dbReference>
<feature type="region of interest" description="Disordered" evidence="1">
    <location>
        <begin position="111"/>
        <end position="180"/>
    </location>
</feature>
<dbReference type="AlphaFoldDB" id="A0AAD5MGP7"/>
<keyword evidence="3" id="KW-1185">Reference proteome</keyword>
<feature type="compositionally biased region" description="Basic and acidic residues" evidence="1">
    <location>
        <begin position="138"/>
        <end position="163"/>
    </location>
</feature>
<evidence type="ECO:0000256" key="1">
    <source>
        <dbReference type="SAM" id="MobiDB-lite"/>
    </source>
</evidence>
<feature type="compositionally biased region" description="Basic and acidic residues" evidence="1">
    <location>
        <begin position="111"/>
        <end position="121"/>
    </location>
</feature>
<sequence length="180" mass="19564">MCLRNPCGDIGGIVVARGLAKREVHIQLFPGTANFMNNIFLTNVTRVRLSRNCTSNTESYDMLQSLPTLAMVTVPLCSKIPTATVVFPIKIRLRIDQPCAEGTIVADEHVNHVADGRDHPDAAGGAYTKEAEEADRESDDHSVDREAARGQEDYDRAAGEKSSDPGSDALFHRATLGDNL</sequence>
<name>A0AAD5MGP7_PARTN</name>